<dbReference type="Gene3D" id="3.40.50.1820">
    <property type="entry name" value="alpha/beta hydrolase"/>
    <property type="match status" value="1"/>
</dbReference>
<proteinExistence type="predicted"/>
<keyword evidence="4" id="KW-1185">Reference proteome</keyword>
<dbReference type="InterPro" id="IPR013736">
    <property type="entry name" value="Xaa-Pro_dipept_C"/>
</dbReference>
<dbReference type="GO" id="GO:0008239">
    <property type="term" value="F:dipeptidyl-peptidase activity"/>
    <property type="evidence" value="ECO:0007669"/>
    <property type="project" value="InterPro"/>
</dbReference>
<dbReference type="PANTHER" id="PTHR43056:SF10">
    <property type="entry name" value="COCE_NOND FAMILY, PUTATIVE (AFU_ORTHOLOGUE AFUA_7G00600)-RELATED"/>
    <property type="match status" value="1"/>
</dbReference>
<reference evidence="3" key="1">
    <citation type="submission" date="2021-10" db="EMBL/GenBank/DDBJ databases">
        <authorList>
            <person name="Piombo E."/>
        </authorList>
    </citation>
    <scope>NUCLEOTIDE SEQUENCE</scope>
</reference>
<evidence type="ECO:0000259" key="2">
    <source>
        <dbReference type="SMART" id="SM00939"/>
    </source>
</evidence>
<dbReference type="Proteomes" id="UP000696573">
    <property type="component" value="Unassembled WGS sequence"/>
</dbReference>
<dbReference type="NCBIfam" id="TIGR00976">
    <property type="entry name" value="CocE_NonD"/>
    <property type="match status" value="1"/>
</dbReference>
<dbReference type="EMBL" id="CABFNQ020000451">
    <property type="protein sequence ID" value="CAH0015652.1"/>
    <property type="molecule type" value="Genomic_DNA"/>
</dbReference>
<evidence type="ECO:0000313" key="3">
    <source>
        <dbReference type="EMBL" id="CAH0015652.1"/>
    </source>
</evidence>
<dbReference type="Pfam" id="PF02129">
    <property type="entry name" value="Peptidase_S15"/>
    <property type="match status" value="1"/>
</dbReference>
<dbReference type="InterPro" id="IPR005674">
    <property type="entry name" value="CocE/Ser_esterase"/>
</dbReference>
<protein>
    <recommendedName>
        <fullName evidence="2">Xaa-Pro dipeptidyl-peptidase C-terminal domain-containing protein</fullName>
    </recommendedName>
</protein>
<dbReference type="Gene3D" id="1.10.3020.20">
    <property type="match status" value="1"/>
</dbReference>
<dbReference type="SUPFAM" id="SSF49785">
    <property type="entry name" value="Galactose-binding domain-like"/>
    <property type="match status" value="1"/>
</dbReference>
<dbReference type="OrthoDB" id="2578740at2759"/>
<comment type="caution">
    <text evidence="3">The sequence shown here is derived from an EMBL/GenBank/DDBJ whole genome shotgun (WGS) entry which is preliminary data.</text>
</comment>
<dbReference type="SUPFAM" id="SSF53474">
    <property type="entry name" value="alpha/beta-Hydrolases"/>
    <property type="match status" value="1"/>
</dbReference>
<feature type="domain" description="Xaa-Pro dipeptidyl-peptidase C-terminal" evidence="2">
    <location>
        <begin position="347"/>
        <end position="599"/>
    </location>
</feature>
<dbReference type="AlphaFoldDB" id="A0A9N9YE28"/>
<accession>A0A9N9YE28</accession>
<dbReference type="Gene3D" id="2.60.120.260">
    <property type="entry name" value="Galactose-binding domain-like"/>
    <property type="match status" value="1"/>
</dbReference>
<dbReference type="Pfam" id="PF08530">
    <property type="entry name" value="PepX_C"/>
    <property type="match status" value="1"/>
</dbReference>
<evidence type="ECO:0000256" key="1">
    <source>
        <dbReference type="ARBA" id="ARBA00022801"/>
    </source>
</evidence>
<dbReference type="PANTHER" id="PTHR43056">
    <property type="entry name" value="PEPTIDASE S9 PROLYL OLIGOPEPTIDASE"/>
    <property type="match status" value="1"/>
</dbReference>
<keyword evidence="1" id="KW-0378">Hydrolase</keyword>
<dbReference type="InterPro" id="IPR000383">
    <property type="entry name" value="Xaa-Pro-like_dom"/>
</dbReference>
<name>A0A9N9YE28_9HYPO</name>
<gene>
    <name evidence="3" type="ORF">CRHIZ90672A_00007843</name>
</gene>
<dbReference type="InterPro" id="IPR050585">
    <property type="entry name" value="Xaa-Pro_dipeptidyl-ppase/CocE"/>
</dbReference>
<evidence type="ECO:0000313" key="4">
    <source>
        <dbReference type="Proteomes" id="UP000696573"/>
    </source>
</evidence>
<dbReference type="SMART" id="SM00939">
    <property type="entry name" value="PepX_C"/>
    <property type="match status" value="1"/>
</dbReference>
<dbReference type="InterPro" id="IPR029058">
    <property type="entry name" value="AB_hydrolase_fold"/>
</dbReference>
<dbReference type="InterPro" id="IPR008979">
    <property type="entry name" value="Galactose-bd-like_sf"/>
</dbReference>
<organism evidence="3 4">
    <name type="scientific">Clonostachys rhizophaga</name>
    <dbReference type="NCBI Taxonomy" id="160324"/>
    <lineage>
        <taxon>Eukaryota</taxon>
        <taxon>Fungi</taxon>
        <taxon>Dikarya</taxon>
        <taxon>Ascomycota</taxon>
        <taxon>Pezizomycotina</taxon>
        <taxon>Sordariomycetes</taxon>
        <taxon>Hypocreomycetidae</taxon>
        <taxon>Hypocreales</taxon>
        <taxon>Bionectriaceae</taxon>
        <taxon>Clonostachys</taxon>
    </lineage>
</organism>
<sequence>MMAQQRYHKAAERQLRIKDDAYKLTRWKQPGRLITDKSARFPGFRQGKTSFSAGTQAKPGHAALQSSIVLHESVAMKLSDGTTLYTDIFLPDEFQDLETSAAGRVPALVAWSPYGKQMGVTMLDDLPMRAGVPREWVSGLQKWEGPDPGFWCQHGYAVINPDSRGAYTSEGDLQYFGHQEAQDGAEFITWVSKQPWCNGKVALTGNSWLAIAQWKIGSLRPEGLAALAPWEGFSDFYRHNICEGGIPFTSFHDTVADTLVSQGRLEDASAVAVASNTWNDYWEDKAGHPEWITAPIYVVGSWTNPVHTLGTFKSWAALPESTPKWLRVHNKQEWSDYYGDDVRKDLKRFFDFYLHGKTGNGWNLTPTVRLTVLNLGLGSAGDTINRAEKEFPLARTQYVRHYLTGDGDLSLNVPTETTSVSYRSEDGKVAFRYKIPRSCETTGYFMAHLVMSSESPEMDVFVQVERLTAKGQRQGTMVIKPQSIVMQGVIKFLHDRQLAVEKVGLLLHWGPSGQLRAGHAASYDASRSLPAQPFYTHQSKAPLEKGKPVSLDIQLRPYGMYWQQDDILQLTVAGKAILPFPLPGLKMHHTQNAGAHSIQCGGNGEDSSYLLLPIV</sequence>